<evidence type="ECO:0000259" key="14">
    <source>
        <dbReference type="PROSITE" id="PS50879"/>
    </source>
</evidence>
<proteinExistence type="inferred from homology"/>
<dbReference type="InterPro" id="IPR036397">
    <property type="entry name" value="RNaseH_sf"/>
</dbReference>
<feature type="domain" description="RNase H type-1" evidence="14">
    <location>
        <begin position="73"/>
        <end position="229"/>
    </location>
</feature>
<dbReference type="InterPro" id="IPR012337">
    <property type="entry name" value="RNaseH-like_sf"/>
</dbReference>
<dbReference type="GO" id="GO:0004523">
    <property type="term" value="F:RNA-DNA hybrid ribonuclease activity"/>
    <property type="evidence" value="ECO:0007669"/>
    <property type="project" value="UniProtKB-EC"/>
</dbReference>
<dbReference type="InterPro" id="IPR022892">
    <property type="entry name" value="RNaseHI"/>
</dbReference>
<dbReference type="CDD" id="cd09278">
    <property type="entry name" value="RNase_HI_prokaryote_like"/>
    <property type="match status" value="1"/>
</dbReference>
<dbReference type="OrthoDB" id="9811552at2"/>
<dbReference type="InterPro" id="IPR037056">
    <property type="entry name" value="RNase_H1_N_sf"/>
</dbReference>
<evidence type="ECO:0000256" key="3">
    <source>
        <dbReference type="ARBA" id="ARBA00004065"/>
    </source>
</evidence>
<dbReference type="RefSeq" id="WP_109250070.1">
    <property type="nucleotide sequence ID" value="NZ_QCXQ01000002.1"/>
</dbReference>
<feature type="region of interest" description="Disordered" evidence="13">
    <location>
        <begin position="53"/>
        <end position="74"/>
    </location>
</feature>
<dbReference type="InterPro" id="IPR009027">
    <property type="entry name" value="Ribosomal_bL9/RNase_H1_N"/>
</dbReference>
<evidence type="ECO:0000256" key="7">
    <source>
        <dbReference type="ARBA" id="ARBA00017721"/>
    </source>
</evidence>
<dbReference type="SUPFAM" id="SSF55658">
    <property type="entry name" value="L9 N-domain-like"/>
    <property type="match status" value="1"/>
</dbReference>
<evidence type="ECO:0000256" key="4">
    <source>
        <dbReference type="ARBA" id="ARBA00005300"/>
    </source>
</evidence>
<name>A0A2V1MZD5_9LACO</name>
<dbReference type="EC" id="3.1.26.4" evidence="6"/>
<comment type="cofactor">
    <cofactor evidence="2">
        <name>Mg(2+)</name>
        <dbReference type="ChEBI" id="CHEBI:18420"/>
    </cofactor>
</comment>
<evidence type="ECO:0000256" key="12">
    <source>
        <dbReference type="ARBA" id="ARBA00022842"/>
    </source>
</evidence>
<dbReference type="Gene3D" id="3.40.970.10">
    <property type="entry name" value="Ribonuclease H1, N-terminal domain"/>
    <property type="match status" value="1"/>
</dbReference>
<dbReference type="PROSITE" id="PS50879">
    <property type="entry name" value="RNASE_H_1"/>
    <property type="match status" value="1"/>
</dbReference>
<organism evidence="15 16">
    <name type="scientific">Levilactobacillus bambusae</name>
    <dbReference type="NCBI Taxonomy" id="2024736"/>
    <lineage>
        <taxon>Bacteria</taxon>
        <taxon>Bacillati</taxon>
        <taxon>Bacillota</taxon>
        <taxon>Bacilli</taxon>
        <taxon>Lactobacillales</taxon>
        <taxon>Lactobacillaceae</taxon>
        <taxon>Levilactobacillus</taxon>
    </lineage>
</organism>
<dbReference type="Gene3D" id="3.30.420.10">
    <property type="entry name" value="Ribonuclease H-like superfamily/Ribonuclease H"/>
    <property type="match status" value="1"/>
</dbReference>
<dbReference type="SUPFAM" id="SSF53098">
    <property type="entry name" value="Ribonuclease H-like"/>
    <property type="match status" value="1"/>
</dbReference>
<dbReference type="GO" id="GO:0003676">
    <property type="term" value="F:nucleic acid binding"/>
    <property type="evidence" value="ECO:0007669"/>
    <property type="project" value="InterPro"/>
</dbReference>
<dbReference type="Proteomes" id="UP000245080">
    <property type="component" value="Unassembled WGS sequence"/>
</dbReference>
<evidence type="ECO:0000256" key="5">
    <source>
        <dbReference type="ARBA" id="ARBA00011245"/>
    </source>
</evidence>
<protein>
    <recommendedName>
        <fullName evidence="7">Ribonuclease H</fullName>
        <ecNumber evidence="6">3.1.26.4</ecNumber>
    </recommendedName>
</protein>
<keyword evidence="12" id="KW-0460">Magnesium</keyword>
<dbReference type="PANTHER" id="PTHR10642">
    <property type="entry name" value="RIBONUCLEASE H1"/>
    <property type="match status" value="1"/>
</dbReference>
<dbReference type="InterPro" id="IPR050092">
    <property type="entry name" value="RNase_H"/>
</dbReference>
<evidence type="ECO:0000256" key="2">
    <source>
        <dbReference type="ARBA" id="ARBA00001946"/>
    </source>
</evidence>
<reference evidence="15 16" key="1">
    <citation type="journal article" date="2018" name="Int. J. Syst. Evol. Microbiol.">
        <title>Lactobacillus bambusae sp. nov., isolated from a traditional fermented Ma-bamboo shoots of Taiwan.</title>
        <authorList>
            <person name="Wang L.-T."/>
        </authorList>
    </citation>
    <scope>NUCLEOTIDE SEQUENCE [LARGE SCALE GENOMIC DNA]</scope>
    <source>
        <strain evidence="15 16">BS-W1</strain>
    </source>
</reference>
<dbReference type="Pfam" id="PF00075">
    <property type="entry name" value="RNase_H"/>
    <property type="match status" value="1"/>
</dbReference>
<keyword evidence="16" id="KW-1185">Reference proteome</keyword>
<evidence type="ECO:0000256" key="11">
    <source>
        <dbReference type="ARBA" id="ARBA00022801"/>
    </source>
</evidence>
<comment type="function">
    <text evidence="3">Endonuclease that specifically degrades the RNA of RNA-DNA hybrids.</text>
</comment>
<comment type="subunit">
    <text evidence="5">Monomer.</text>
</comment>
<dbReference type="InterPro" id="IPR011320">
    <property type="entry name" value="RNase_H1_N"/>
</dbReference>
<dbReference type="EMBL" id="QCXQ01000002">
    <property type="protein sequence ID" value="PWG00123.1"/>
    <property type="molecule type" value="Genomic_DNA"/>
</dbReference>
<gene>
    <name evidence="15" type="ORF">DCM90_04090</name>
</gene>
<evidence type="ECO:0000313" key="16">
    <source>
        <dbReference type="Proteomes" id="UP000245080"/>
    </source>
</evidence>
<comment type="catalytic activity">
    <reaction evidence="1">
        <text>Endonucleolytic cleavage to 5'-phosphomonoester.</text>
        <dbReference type="EC" id="3.1.26.4"/>
    </reaction>
</comment>
<feature type="region of interest" description="Disordered" evidence="13">
    <location>
        <begin position="233"/>
        <end position="256"/>
    </location>
</feature>
<dbReference type="AlphaFoldDB" id="A0A2V1MZD5"/>
<dbReference type="GO" id="GO:0000287">
    <property type="term" value="F:magnesium ion binding"/>
    <property type="evidence" value="ECO:0007669"/>
    <property type="project" value="InterPro"/>
</dbReference>
<evidence type="ECO:0000256" key="9">
    <source>
        <dbReference type="ARBA" id="ARBA00022723"/>
    </source>
</evidence>
<dbReference type="FunFam" id="3.40.970.10:FF:000002">
    <property type="entry name" value="Ribonuclease H"/>
    <property type="match status" value="1"/>
</dbReference>
<evidence type="ECO:0000256" key="6">
    <source>
        <dbReference type="ARBA" id="ARBA00012180"/>
    </source>
</evidence>
<evidence type="ECO:0000313" key="15">
    <source>
        <dbReference type="EMBL" id="PWG00123.1"/>
    </source>
</evidence>
<dbReference type="InterPro" id="IPR017067">
    <property type="entry name" value="RNase_H1_euk"/>
</dbReference>
<dbReference type="Pfam" id="PF01693">
    <property type="entry name" value="Cauli_VI"/>
    <property type="match status" value="1"/>
</dbReference>
<dbReference type="PANTHER" id="PTHR10642:SF26">
    <property type="entry name" value="RIBONUCLEASE H1"/>
    <property type="match status" value="1"/>
</dbReference>
<sequence>MGKKKVYAVKAGRQTGIFKTWTETESQVKGYPGAQYKSFATLAEANAYLAGSTASSASRPKSSKDSRMTPPAGPVDITVYTDGGSRNTGNVANGHVKSTDKAAWAYRIELPDQVISDSAGEFGATNNRMEIMAVVEALKKLTALGKSDAAIQLVMDSRYVLNALTKGWLAGWKKRGWKRSSGPLINAELWQELDAQLLQFPHLSYQWTKGHATNRGNVYVDELLNQTMDQMGVSKPVPPKPTVEAPASSPANQKSVEDVKAALKKMGF</sequence>
<keyword evidence="11" id="KW-0378">Hydrolase</keyword>
<comment type="similarity">
    <text evidence="4">Belongs to the RNase H family.</text>
</comment>
<evidence type="ECO:0000256" key="1">
    <source>
        <dbReference type="ARBA" id="ARBA00000077"/>
    </source>
</evidence>
<keyword evidence="10" id="KW-0255">Endonuclease</keyword>
<keyword evidence="8" id="KW-0540">Nuclease</keyword>
<dbReference type="InterPro" id="IPR002156">
    <property type="entry name" value="RNaseH_domain"/>
</dbReference>
<comment type="caution">
    <text evidence="15">The sequence shown here is derived from an EMBL/GenBank/DDBJ whole genome shotgun (WGS) entry which is preliminary data.</text>
</comment>
<evidence type="ECO:0000256" key="8">
    <source>
        <dbReference type="ARBA" id="ARBA00022722"/>
    </source>
</evidence>
<dbReference type="GO" id="GO:0043137">
    <property type="term" value="P:DNA replication, removal of RNA primer"/>
    <property type="evidence" value="ECO:0007669"/>
    <property type="project" value="TreeGrafter"/>
</dbReference>
<evidence type="ECO:0000256" key="13">
    <source>
        <dbReference type="SAM" id="MobiDB-lite"/>
    </source>
</evidence>
<dbReference type="PIRSF" id="PIRSF036852">
    <property type="entry name" value="Ribonuclease_H1_euk"/>
    <property type="match status" value="1"/>
</dbReference>
<keyword evidence="9" id="KW-0479">Metal-binding</keyword>
<evidence type="ECO:0000256" key="10">
    <source>
        <dbReference type="ARBA" id="ARBA00022759"/>
    </source>
</evidence>
<accession>A0A2V1MZD5</accession>